<dbReference type="Pfam" id="PF06865">
    <property type="entry name" value="Ppnp"/>
    <property type="match status" value="1"/>
</dbReference>
<dbReference type="Proteomes" id="UP000219353">
    <property type="component" value="Unassembled WGS sequence"/>
</dbReference>
<proteinExistence type="inferred from homology"/>
<dbReference type="CDD" id="cd20296">
    <property type="entry name" value="cupin_PpnP-like"/>
    <property type="match status" value="1"/>
</dbReference>
<keyword evidence="2 3" id="KW-0808">Transferase</keyword>
<dbReference type="GO" id="GO:0047975">
    <property type="term" value="F:guanosine phosphorylase activity"/>
    <property type="evidence" value="ECO:0007669"/>
    <property type="project" value="RHEA"/>
</dbReference>
<organism evidence="4 5">
    <name type="scientific">Arsukibacterium tuosuense</name>
    <dbReference type="NCBI Taxonomy" id="1323745"/>
    <lineage>
        <taxon>Bacteria</taxon>
        <taxon>Pseudomonadati</taxon>
        <taxon>Pseudomonadota</taxon>
        <taxon>Gammaproteobacteria</taxon>
        <taxon>Chromatiales</taxon>
        <taxon>Chromatiaceae</taxon>
        <taxon>Arsukibacterium</taxon>
    </lineage>
</organism>
<dbReference type="GO" id="GO:0009032">
    <property type="term" value="F:thymidine phosphorylase activity"/>
    <property type="evidence" value="ECO:0007669"/>
    <property type="project" value="RHEA"/>
</dbReference>
<comment type="catalytic activity">
    <reaction evidence="3">
        <text>thymidine + phosphate = 2-deoxy-alpha-D-ribose 1-phosphate + thymine</text>
        <dbReference type="Rhea" id="RHEA:16037"/>
        <dbReference type="ChEBI" id="CHEBI:17748"/>
        <dbReference type="ChEBI" id="CHEBI:17821"/>
        <dbReference type="ChEBI" id="CHEBI:43474"/>
        <dbReference type="ChEBI" id="CHEBI:57259"/>
        <dbReference type="EC" id="2.4.2.2"/>
    </reaction>
</comment>
<evidence type="ECO:0000313" key="4">
    <source>
        <dbReference type="EMBL" id="SNY45514.1"/>
    </source>
</evidence>
<sequence length="93" mass="10065">MFNVNQYFDGKVASIAFAGEKLPATVGVMAPGEYEFATSQHEVMTVISGALTVLLPGATTWLTFNSGQFFEVAANVKFQVKVNQDTAYLCTYA</sequence>
<dbReference type="EMBL" id="OBEB01000001">
    <property type="protein sequence ID" value="SNY45514.1"/>
    <property type="molecule type" value="Genomic_DNA"/>
</dbReference>
<dbReference type="PANTHER" id="PTHR36540:SF1">
    <property type="entry name" value="PYRIMIDINE_PURINE NUCLEOSIDE PHOSPHORYLASE"/>
    <property type="match status" value="1"/>
</dbReference>
<comment type="catalytic activity">
    <reaction evidence="3">
        <text>inosine + phosphate = alpha-D-ribose 1-phosphate + hypoxanthine</text>
        <dbReference type="Rhea" id="RHEA:27646"/>
        <dbReference type="ChEBI" id="CHEBI:17368"/>
        <dbReference type="ChEBI" id="CHEBI:17596"/>
        <dbReference type="ChEBI" id="CHEBI:43474"/>
        <dbReference type="ChEBI" id="CHEBI:57720"/>
        <dbReference type="EC" id="2.4.2.1"/>
    </reaction>
</comment>
<dbReference type="PANTHER" id="PTHR36540">
    <property type="entry name" value="PYRIMIDINE/PURINE NUCLEOSIDE PHOSPHORYLASE"/>
    <property type="match status" value="1"/>
</dbReference>
<reference evidence="5" key="1">
    <citation type="submission" date="2017-09" db="EMBL/GenBank/DDBJ databases">
        <authorList>
            <person name="Varghese N."/>
            <person name="Submissions S."/>
        </authorList>
    </citation>
    <scope>NUCLEOTIDE SEQUENCE [LARGE SCALE GENOMIC DNA]</scope>
    <source>
        <strain evidence="5">CGMCC 1.12461</strain>
    </source>
</reference>
<dbReference type="HAMAP" id="MF_01537">
    <property type="entry name" value="Nucleos_phosphorylase_PpnP"/>
    <property type="match status" value="1"/>
</dbReference>
<protein>
    <recommendedName>
        <fullName evidence="3">Pyrimidine/purine nucleoside phosphorylase</fullName>
        <ecNumber evidence="3">2.4.2.1</ecNumber>
        <ecNumber evidence="3">2.4.2.2</ecNumber>
    </recommendedName>
    <alternativeName>
        <fullName evidence="3">Adenosine phosphorylase</fullName>
    </alternativeName>
    <alternativeName>
        <fullName evidence="3">Cytidine phosphorylase</fullName>
    </alternativeName>
    <alternativeName>
        <fullName evidence="3">Guanosine phosphorylase</fullName>
    </alternativeName>
    <alternativeName>
        <fullName evidence="3">Inosine phosphorylase</fullName>
    </alternativeName>
    <alternativeName>
        <fullName evidence="3">Thymidine phosphorylase</fullName>
    </alternativeName>
    <alternativeName>
        <fullName evidence="3">Uridine phosphorylase</fullName>
    </alternativeName>
    <alternativeName>
        <fullName evidence="3">Xanthosine phosphorylase</fullName>
    </alternativeName>
</protein>
<dbReference type="InterPro" id="IPR011051">
    <property type="entry name" value="RmlC_Cupin_sf"/>
</dbReference>
<comment type="catalytic activity">
    <reaction evidence="3">
        <text>uridine + phosphate = alpha-D-ribose 1-phosphate + uracil</text>
        <dbReference type="Rhea" id="RHEA:24388"/>
        <dbReference type="ChEBI" id="CHEBI:16704"/>
        <dbReference type="ChEBI" id="CHEBI:17568"/>
        <dbReference type="ChEBI" id="CHEBI:43474"/>
        <dbReference type="ChEBI" id="CHEBI:57720"/>
        <dbReference type="EC" id="2.4.2.2"/>
    </reaction>
</comment>
<evidence type="ECO:0000256" key="1">
    <source>
        <dbReference type="ARBA" id="ARBA00022676"/>
    </source>
</evidence>
<comment type="similarity">
    <text evidence="3">Belongs to the nucleoside phosphorylase PpnP family.</text>
</comment>
<dbReference type="RefSeq" id="WP_097110122.1">
    <property type="nucleotide sequence ID" value="NZ_OBEB01000001.1"/>
</dbReference>
<keyword evidence="5" id="KW-1185">Reference proteome</keyword>
<dbReference type="FunFam" id="2.60.120.10:FF:000016">
    <property type="entry name" value="Pyrimidine/purine nucleoside phosphorylase"/>
    <property type="match status" value="1"/>
</dbReference>
<keyword evidence="1 3" id="KW-0328">Glycosyltransferase</keyword>
<accession>A0A285IBY3</accession>
<evidence type="ECO:0000256" key="2">
    <source>
        <dbReference type="ARBA" id="ARBA00022679"/>
    </source>
</evidence>
<dbReference type="GO" id="GO:0004850">
    <property type="term" value="F:uridine phosphorylase activity"/>
    <property type="evidence" value="ECO:0007669"/>
    <property type="project" value="RHEA"/>
</dbReference>
<evidence type="ECO:0000313" key="5">
    <source>
        <dbReference type="Proteomes" id="UP000219353"/>
    </source>
</evidence>
<comment type="catalytic activity">
    <reaction evidence="3">
        <text>adenosine + phosphate = alpha-D-ribose 1-phosphate + adenine</text>
        <dbReference type="Rhea" id="RHEA:27642"/>
        <dbReference type="ChEBI" id="CHEBI:16335"/>
        <dbReference type="ChEBI" id="CHEBI:16708"/>
        <dbReference type="ChEBI" id="CHEBI:43474"/>
        <dbReference type="ChEBI" id="CHEBI:57720"/>
        <dbReference type="EC" id="2.4.2.1"/>
    </reaction>
</comment>
<comment type="catalytic activity">
    <reaction evidence="3">
        <text>xanthosine + phosphate = alpha-D-ribose 1-phosphate + xanthine</text>
        <dbReference type="Rhea" id="RHEA:27638"/>
        <dbReference type="ChEBI" id="CHEBI:17712"/>
        <dbReference type="ChEBI" id="CHEBI:18107"/>
        <dbReference type="ChEBI" id="CHEBI:43474"/>
        <dbReference type="ChEBI" id="CHEBI:57720"/>
        <dbReference type="EC" id="2.4.2.1"/>
    </reaction>
</comment>
<dbReference type="EC" id="2.4.2.1" evidence="3"/>
<dbReference type="AlphaFoldDB" id="A0A285IBY3"/>
<comment type="function">
    <text evidence="3">Catalyzes the phosphorolysis of diverse nucleosides, yielding D-ribose 1-phosphate and the respective free bases. Can use uridine, adenosine, guanosine, cytidine, thymidine, inosine and xanthosine as substrates. Also catalyzes the reverse reactions.</text>
</comment>
<comment type="catalytic activity">
    <reaction evidence="3">
        <text>guanosine + phosphate = alpha-D-ribose 1-phosphate + guanine</text>
        <dbReference type="Rhea" id="RHEA:13233"/>
        <dbReference type="ChEBI" id="CHEBI:16235"/>
        <dbReference type="ChEBI" id="CHEBI:16750"/>
        <dbReference type="ChEBI" id="CHEBI:43474"/>
        <dbReference type="ChEBI" id="CHEBI:57720"/>
        <dbReference type="EC" id="2.4.2.1"/>
    </reaction>
</comment>
<dbReference type="OrthoDB" id="9793848at2"/>
<comment type="catalytic activity">
    <reaction evidence="3">
        <text>cytidine + phosphate = cytosine + alpha-D-ribose 1-phosphate</text>
        <dbReference type="Rhea" id="RHEA:52540"/>
        <dbReference type="ChEBI" id="CHEBI:16040"/>
        <dbReference type="ChEBI" id="CHEBI:17562"/>
        <dbReference type="ChEBI" id="CHEBI:43474"/>
        <dbReference type="ChEBI" id="CHEBI:57720"/>
        <dbReference type="EC" id="2.4.2.2"/>
    </reaction>
</comment>
<evidence type="ECO:0000256" key="3">
    <source>
        <dbReference type="HAMAP-Rule" id="MF_01537"/>
    </source>
</evidence>
<dbReference type="Gene3D" id="2.60.120.10">
    <property type="entry name" value="Jelly Rolls"/>
    <property type="match status" value="1"/>
</dbReference>
<dbReference type="InterPro" id="IPR009664">
    <property type="entry name" value="Ppnp"/>
</dbReference>
<dbReference type="InterPro" id="IPR014710">
    <property type="entry name" value="RmlC-like_jellyroll"/>
</dbReference>
<dbReference type="GO" id="GO:0004731">
    <property type="term" value="F:purine-nucleoside phosphorylase activity"/>
    <property type="evidence" value="ECO:0007669"/>
    <property type="project" value="UniProtKB-UniRule"/>
</dbReference>
<comment type="catalytic activity">
    <reaction evidence="3">
        <text>a purine D-ribonucleoside + phosphate = a purine nucleobase + alpha-D-ribose 1-phosphate</text>
        <dbReference type="Rhea" id="RHEA:19805"/>
        <dbReference type="ChEBI" id="CHEBI:26386"/>
        <dbReference type="ChEBI" id="CHEBI:43474"/>
        <dbReference type="ChEBI" id="CHEBI:57720"/>
        <dbReference type="ChEBI" id="CHEBI:142355"/>
        <dbReference type="EC" id="2.4.2.1"/>
    </reaction>
</comment>
<dbReference type="GO" id="GO:0005829">
    <property type="term" value="C:cytosol"/>
    <property type="evidence" value="ECO:0007669"/>
    <property type="project" value="TreeGrafter"/>
</dbReference>
<dbReference type="EC" id="2.4.2.2" evidence="3"/>
<dbReference type="SUPFAM" id="SSF51182">
    <property type="entry name" value="RmlC-like cupins"/>
    <property type="match status" value="1"/>
</dbReference>
<gene>
    <name evidence="3" type="primary">ppnP</name>
    <name evidence="4" type="ORF">SAMN06297280_0909</name>
</gene>
<name>A0A285IBY3_9GAMM</name>